<dbReference type="EMBL" id="CP009416">
    <property type="protein sequence ID" value="AJD89959.1"/>
    <property type="molecule type" value="Genomic_DNA"/>
</dbReference>
<reference evidence="2 3" key="1">
    <citation type="submission" date="2014-08" db="EMBL/GenBank/DDBJ databases">
        <title>Complete genome of a marine bacteria Jeotgalibacillus malaysiensis.</title>
        <authorList>
            <person name="Yaakop A.S."/>
            <person name="Chan K.-G."/>
            <person name="Goh K.M."/>
        </authorList>
    </citation>
    <scope>NUCLEOTIDE SEQUENCE [LARGE SCALE GENOMIC DNA]</scope>
    <source>
        <strain evidence="2 3">D5</strain>
    </source>
</reference>
<dbReference type="KEGG" id="jeo:JMA_06420"/>
<dbReference type="InterPro" id="IPR025440">
    <property type="entry name" value="DUF4306"/>
</dbReference>
<evidence type="ECO:0000256" key="1">
    <source>
        <dbReference type="SAM" id="Phobius"/>
    </source>
</evidence>
<dbReference type="HOGENOM" id="CLU_1600359_0_0_9"/>
<keyword evidence="1" id="KW-0812">Transmembrane</keyword>
<feature type="transmembrane region" description="Helical" evidence="1">
    <location>
        <begin position="99"/>
        <end position="118"/>
    </location>
</feature>
<keyword evidence="3" id="KW-1185">Reference proteome</keyword>
<dbReference type="BioCyc" id="JESP1508404:G14D9-9859-MONOMER"/>
<accession>A0A0B5APF2</accession>
<feature type="transmembrane region" description="Helical" evidence="1">
    <location>
        <begin position="71"/>
        <end position="92"/>
    </location>
</feature>
<proteinExistence type="predicted"/>
<feature type="transmembrane region" description="Helical" evidence="1">
    <location>
        <begin position="130"/>
        <end position="150"/>
    </location>
</feature>
<sequence>MKWFSAQLSVAITLLALAAAGTWYEGSAIRDHSFEWAYSTPFSHLIHGEVLQVSQISSLDHFVYAAKFQPALPLVMTISALYAVFLITYRVVKHDLKKWITGLVLLMILSLTLGLTLANSPTPGGTAFSYFFIGLGVISSVLTVTGYFLMSRSPEKEVIQ</sequence>
<keyword evidence="1" id="KW-1133">Transmembrane helix</keyword>
<dbReference type="STRING" id="1508404.JMA_06420"/>
<evidence type="ECO:0000313" key="2">
    <source>
        <dbReference type="EMBL" id="AJD89959.1"/>
    </source>
</evidence>
<dbReference type="Proteomes" id="UP000031449">
    <property type="component" value="Chromosome"/>
</dbReference>
<organism evidence="2 3">
    <name type="scientific">Jeotgalibacillus malaysiensis</name>
    <dbReference type="NCBI Taxonomy" id="1508404"/>
    <lineage>
        <taxon>Bacteria</taxon>
        <taxon>Bacillati</taxon>
        <taxon>Bacillota</taxon>
        <taxon>Bacilli</taxon>
        <taxon>Bacillales</taxon>
        <taxon>Caryophanaceae</taxon>
        <taxon>Jeotgalibacillus</taxon>
    </lineage>
</organism>
<name>A0A0B5APF2_9BACL</name>
<evidence type="ECO:0008006" key="4">
    <source>
        <dbReference type="Google" id="ProtNLM"/>
    </source>
</evidence>
<dbReference type="AlphaFoldDB" id="A0A0B5APF2"/>
<gene>
    <name evidence="2" type="ORF">JMA_06420</name>
</gene>
<dbReference type="Pfam" id="PF14154">
    <property type="entry name" value="DUF4306"/>
    <property type="match status" value="1"/>
</dbReference>
<protein>
    <recommendedName>
        <fullName evidence="4">DUF4306 domain-containing protein</fullName>
    </recommendedName>
</protein>
<keyword evidence="1" id="KW-0472">Membrane</keyword>
<evidence type="ECO:0000313" key="3">
    <source>
        <dbReference type="Proteomes" id="UP000031449"/>
    </source>
</evidence>